<dbReference type="InterPro" id="IPR019734">
    <property type="entry name" value="TPR_rpt"/>
</dbReference>
<sequence>MNGVPSLDDSKVLEAIFNPEHPIAGLQLPPQPVEDPEVKKDDEIPNLQEVKALETAGVKLAEGDKLTEALEVFDQLIALHPNYPSAYNNRAQVYRLLNQADKALSDLNTAIQLSGGLGKAAEQAYTQRGLIHVLHSNEDEALQDFQRGAALGSQFAKSQVVKMNPYSKLCNQMLTEAINKLNGPST</sequence>
<keyword evidence="4" id="KW-1185">Reference proteome</keyword>
<protein>
    <submittedName>
        <fullName evidence="3">Uncharacterized protein</fullName>
    </submittedName>
</protein>
<dbReference type="KEGG" id="aqu:100633649"/>
<dbReference type="OMA" id="CNQMLCE"/>
<reference evidence="3" key="2">
    <citation type="submission" date="2017-05" db="UniProtKB">
        <authorList>
            <consortium name="EnsemblMetazoa"/>
        </authorList>
    </citation>
    <scope>IDENTIFICATION</scope>
</reference>
<dbReference type="Proteomes" id="UP000007879">
    <property type="component" value="Unassembled WGS sequence"/>
</dbReference>
<name>A0A1X7U1F2_AMPQE</name>
<dbReference type="Pfam" id="PF13414">
    <property type="entry name" value="TPR_11"/>
    <property type="match status" value="1"/>
</dbReference>
<dbReference type="InterPro" id="IPR038906">
    <property type="entry name" value="TTC36"/>
</dbReference>
<dbReference type="PANTHER" id="PTHR21405">
    <property type="entry name" value="CDNA SEQUENCE BC021608"/>
    <property type="match status" value="1"/>
</dbReference>
<evidence type="ECO:0000256" key="1">
    <source>
        <dbReference type="ARBA" id="ARBA00006995"/>
    </source>
</evidence>
<feature type="repeat" description="TPR" evidence="2">
    <location>
        <begin position="50"/>
        <end position="83"/>
    </location>
</feature>
<dbReference type="STRING" id="400682.A0A1X7U1F2"/>
<dbReference type="InterPro" id="IPR011990">
    <property type="entry name" value="TPR-like_helical_dom_sf"/>
</dbReference>
<evidence type="ECO:0000256" key="2">
    <source>
        <dbReference type="PROSITE-ProRule" id="PRU00339"/>
    </source>
</evidence>
<comment type="similarity">
    <text evidence="1">Belongs to the TTC36 family.</text>
</comment>
<reference evidence="4" key="1">
    <citation type="journal article" date="2010" name="Nature">
        <title>The Amphimedon queenslandica genome and the evolution of animal complexity.</title>
        <authorList>
            <person name="Srivastava M."/>
            <person name="Simakov O."/>
            <person name="Chapman J."/>
            <person name="Fahey B."/>
            <person name="Gauthier M.E."/>
            <person name="Mitros T."/>
            <person name="Richards G.S."/>
            <person name="Conaco C."/>
            <person name="Dacre M."/>
            <person name="Hellsten U."/>
            <person name="Larroux C."/>
            <person name="Putnam N.H."/>
            <person name="Stanke M."/>
            <person name="Adamska M."/>
            <person name="Darling A."/>
            <person name="Degnan S.M."/>
            <person name="Oakley T.H."/>
            <person name="Plachetzki D.C."/>
            <person name="Zhai Y."/>
            <person name="Adamski M."/>
            <person name="Calcino A."/>
            <person name="Cummins S.F."/>
            <person name="Goodstein D.M."/>
            <person name="Harris C."/>
            <person name="Jackson D.J."/>
            <person name="Leys S.P."/>
            <person name="Shu S."/>
            <person name="Woodcroft B.J."/>
            <person name="Vervoort M."/>
            <person name="Kosik K.S."/>
            <person name="Manning G."/>
            <person name="Degnan B.M."/>
            <person name="Rokhsar D.S."/>
        </authorList>
    </citation>
    <scope>NUCLEOTIDE SEQUENCE [LARGE SCALE GENOMIC DNA]</scope>
</reference>
<dbReference type="PANTHER" id="PTHR21405:SF0">
    <property type="entry name" value="TETRATRICOPEPTIDE REPEAT PROTEIN 36"/>
    <property type="match status" value="1"/>
</dbReference>
<dbReference type="SMART" id="SM00028">
    <property type="entry name" value="TPR"/>
    <property type="match status" value="3"/>
</dbReference>
<dbReference type="eggNOG" id="KOG4555">
    <property type="taxonomic scope" value="Eukaryota"/>
</dbReference>
<dbReference type="Gene3D" id="1.25.40.10">
    <property type="entry name" value="Tetratricopeptide repeat domain"/>
    <property type="match status" value="1"/>
</dbReference>
<evidence type="ECO:0000313" key="3">
    <source>
        <dbReference type="EnsemblMetazoa" id="Aqu2.1.21204_001"/>
    </source>
</evidence>
<dbReference type="GO" id="GO:0006570">
    <property type="term" value="P:tyrosine metabolic process"/>
    <property type="evidence" value="ECO:0007669"/>
    <property type="project" value="TreeGrafter"/>
</dbReference>
<dbReference type="PROSITE" id="PS50005">
    <property type="entry name" value="TPR"/>
    <property type="match status" value="1"/>
</dbReference>
<dbReference type="EnsemblMetazoa" id="XM_003389253.3">
    <property type="protein sequence ID" value="XP_003389301.1"/>
    <property type="gene ID" value="LOC100633649"/>
</dbReference>
<dbReference type="SUPFAM" id="SSF48452">
    <property type="entry name" value="TPR-like"/>
    <property type="match status" value="1"/>
</dbReference>
<dbReference type="OrthoDB" id="539634at2759"/>
<dbReference type="AlphaFoldDB" id="A0A1X7U1F2"/>
<organism evidence="3">
    <name type="scientific">Amphimedon queenslandica</name>
    <name type="common">Sponge</name>
    <dbReference type="NCBI Taxonomy" id="400682"/>
    <lineage>
        <taxon>Eukaryota</taxon>
        <taxon>Metazoa</taxon>
        <taxon>Porifera</taxon>
        <taxon>Demospongiae</taxon>
        <taxon>Heteroscleromorpha</taxon>
        <taxon>Haplosclerida</taxon>
        <taxon>Niphatidae</taxon>
        <taxon>Amphimedon</taxon>
    </lineage>
</organism>
<accession>A0A1X7U1F2</accession>
<dbReference type="InParanoid" id="A0A1X7U1F2"/>
<dbReference type="EnsemblMetazoa" id="Aqu2.1.21204_001">
    <property type="protein sequence ID" value="Aqu2.1.21204_001"/>
    <property type="gene ID" value="Aqu2.1.21204"/>
</dbReference>
<proteinExistence type="inferred from homology"/>
<gene>
    <name evidence="3" type="primary">100633649</name>
</gene>
<evidence type="ECO:0000313" key="4">
    <source>
        <dbReference type="Proteomes" id="UP000007879"/>
    </source>
</evidence>
<keyword evidence="2" id="KW-0802">TPR repeat</keyword>